<feature type="domain" description="N-acetyltransferase" evidence="1">
    <location>
        <begin position="16"/>
        <end position="201"/>
    </location>
</feature>
<dbReference type="Gene3D" id="3.40.630.30">
    <property type="match status" value="1"/>
</dbReference>
<organism evidence="2 3">
    <name type="scientific">Brevibacterium casei</name>
    <dbReference type="NCBI Taxonomy" id="33889"/>
    <lineage>
        <taxon>Bacteria</taxon>
        <taxon>Bacillati</taxon>
        <taxon>Actinomycetota</taxon>
        <taxon>Actinomycetes</taxon>
        <taxon>Micrococcales</taxon>
        <taxon>Brevibacteriaceae</taxon>
        <taxon>Brevibacterium</taxon>
    </lineage>
</organism>
<name>A0A7T4DII6_9MICO</name>
<dbReference type="Pfam" id="PF00583">
    <property type="entry name" value="Acetyltransf_1"/>
    <property type="match status" value="1"/>
</dbReference>
<dbReference type="AlphaFoldDB" id="A0A7T4DII6"/>
<dbReference type="Proteomes" id="UP000595374">
    <property type="component" value="Chromosome"/>
</dbReference>
<keyword evidence="2" id="KW-0808">Transferase</keyword>
<evidence type="ECO:0000313" key="2">
    <source>
        <dbReference type="EMBL" id="QQB12934.1"/>
    </source>
</evidence>
<reference evidence="2 3" key="1">
    <citation type="submission" date="2020-12" db="EMBL/GenBank/DDBJ databases">
        <title>FDA dAtabase for Regulatory Grade micrObial Sequences (FDA-ARGOS): Supporting development and validation of Infectious Disease Dx tests.</title>
        <authorList>
            <person name="Sproer C."/>
            <person name="Gronow S."/>
            <person name="Severitt S."/>
            <person name="Schroder I."/>
            <person name="Tallon L."/>
            <person name="Sadzewicz L."/>
            <person name="Zhao X."/>
            <person name="Boylan J."/>
            <person name="Ott S."/>
            <person name="Bowen H."/>
            <person name="Vavikolanu K."/>
            <person name="Mehta A."/>
            <person name="Aluvathingal J."/>
            <person name="Nadendla S."/>
            <person name="Lowell S."/>
            <person name="Myers T."/>
            <person name="Yan Y."/>
            <person name="Sichtig H."/>
        </authorList>
    </citation>
    <scope>NUCLEOTIDE SEQUENCE [LARGE SCALE GENOMIC DNA]</scope>
    <source>
        <strain evidence="2 3">FDAARGOS_990</strain>
    </source>
</reference>
<sequence>MEITRILAGTLPAERIDATVAEVVAFDRIINADSGMGEDFDPLPAEVRKRLTQPTDYTTNEFWLGRLGGRIVAKGIAYLDLKDNLNGAEIHVSVHPEPRRRGLGGELLAVVEGDLRSDGRTRLTSFNEVPATVVAAHLRGARIAAASGAGALPADLADVAFARAHGYSLRQIERCAIARLRPREHDGAAEPDDGYKILTWSGPVPEEHLDALAVVLRAMSTDTPGAADLEEEEFWDAERVRALDRQRADAGERMHTALAVRRTGRRDDGPTDHEESPEYEVAGYTEAAHFDDRPAVAFQGGTLVLREHRGHGLGARLKRANHGQLLRSSPVERVYTWNAVENAWMLAINDRAGFETFAWTSVWKKELPTTASAGERNHAKRMLA</sequence>
<accession>A0A7T4DII6</accession>
<protein>
    <submittedName>
        <fullName evidence="2">GNAT family N-acetyltransferase</fullName>
    </submittedName>
</protein>
<evidence type="ECO:0000313" key="3">
    <source>
        <dbReference type="Proteomes" id="UP000595374"/>
    </source>
</evidence>
<evidence type="ECO:0000259" key="1">
    <source>
        <dbReference type="PROSITE" id="PS51186"/>
    </source>
</evidence>
<dbReference type="EMBL" id="CP065989">
    <property type="protein sequence ID" value="QQB12934.1"/>
    <property type="molecule type" value="Genomic_DNA"/>
</dbReference>
<dbReference type="RefSeq" id="WP_198498196.1">
    <property type="nucleotide sequence ID" value="NZ_CP065989.1"/>
</dbReference>
<dbReference type="CDD" id="cd04301">
    <property type="entry name" value="NAT_SF"/>
    <property type="match status" value="1"/>
</dbReference>
<gene>
    <name evidence="2" type="ORF">I6H47_08545</name>
</gene>
<proteinExistence type="predicted"/>
<dbReference type="InterPro" id="IPR000182">
    <property type="entry name" value="GNAT_dom"/>
</dbReference>
<dbReference type="SUPFAM" id="SSF55729">
    <property type="entry name" value="Acyl-CoA N-acyltransferases (Nat)"/>
    <property type="match status" value="2"/>
</dbReference>
<dbReference type="PROSITE" id="PS51186">
    <property type="entry name" value="GNAT"/>
    <property type="match status" value="1"/>
</dbReference>
<dbReference type="GO" id="GO:0016747">
    <property type="term" value="F:acyltransferase activity, transferring groups other than amino-acyl groups"/>
    <property type="evidence" value="ECO:0007669"/>
    <property type="project" value="InterPro"/>
</dbReference>
<dbReference type="InterPro" id="IPR016181">
    <property type="entry name" value="Acyl_CoA_acyltransferase"/>
</dbReference>